<dbReference type="InterPro" id="IPR027417">
    <property type="entry name" value="P-loop_NTPase"/>
</dbReference>
<evidence type="ECO:0000313" key="7">
    <source>
        <dbReference type="EMBL" id="KAF7173113.1"/>
    </source>
</evidence>
<dbReference type="PROSITE" id="PS00678">
    <property type="entry name" value="WD_REPEATS_1"/>
    <property type="match status" value="5"/>
</dbReference>
<feature type="repeat" description="WD" evidence="3">
    <location>
        <begin position="1432"/>
        <end position="1473"/>
    </location>
</feature>
<evidence type="ECO:0000313" key="6">
    <source>
        <dbReference type="EMBL" id="KAF7136838.1"/>
    </source>
</evidence>
<dbReference type="Proteomes" id="UP000662466">
    <property type="component" value="Unassembled WGS sequence"/>
</dbReference>
<keyword evidence="8" id="KW-1185">Reference proteome</keyword>
<dbReference type="PANTHER" id="PTHR19848:SF8">
    <property type="entry name" value="F-BOX AND WD REPEAT DOMAIN CONTAINING 7"/>
    <property type="match status" value="1"/>
</dbReference>
<evidence type="ECO:0000313" key="8">
    <source>
        <dbReference type="Proteomes" id="UP000630445"/>
    </source>
</evidence>
<organism evidence="6 8">
    <name type="scientific">Aspergillus hiratsukae</name>
    <dbReference type="NCBI Taxonomy" id="1194566"/>
    <lineage>
        <taxon>Eukaryota</taxon>
        <taxon>Fungi</taxon>
        <taxon>Dikarya</taxon>
        <taxon>Ascomycota</taxon>
        <taxon>Pezizomycotina</taxon>
        <taxon>Eurotiomycetes</taxon>
        <taxon>Eurotiomycetidae</taxon>
        <taxon>Eurotiales</taxon>
        <taxon>Aspergillaceae</taxon>
        <taxon>Aspergillus</taxon>
        <taxon>Aspergillus subgen. Fumigati</taxon>
    </lineage>
</organism>
<dbReference type="GO" id="GO:0003824">
    <property type="term" value="F:catalytic activity"/>
    <property type="evidence" value="ECO:0007669"/>
    <property type="project" value="InterPro"/>
</dbReference>
<feature type="domain" description="Nucleoside phosphorylase" evidence="4">
    <location>
        <begin position="15"/>
        <end position="317"/>
    </location>
</feature>
<dbReference type="Gene3D" id="3.40.50.300">
    <property type="entry name" value="P-loop containing nucleotide triphosphate hydrolases"/>
    <property type="match status" value="1"/>
</dbReference>
<dbReference type="SUPFAM" id="SSF52540">
    <property type="entry name" value="P-loop containing nucleoside triphosphate hydrolases"/>
    <property type="match status" value="1"/>
</dbReference>
<evidence type="ECO:0000259" key="4">
    <source>
        <dbReference type="Pfam" id="PF01048"/>
    </source>
</evidence>
<keyword evidence="1 3" id="KW-0853">WD repeat</keyword>
<feature type="repeat" description="WD" evidence="3">
    <location>
        <begin position="1348"/>
        <end position="1389"/>
    </location>
</feature>
<gene>
    <name evidence="6" type="ORF">CNMCM5793_006408</name>
    <name evidence="7" type="ORF">CNMCM6106_007256</name>
</gene>
<protein>
    <submittedName>
        <fullName evidence="6">Uncharacterized protein</fullName>
    </submittedName>
</protein>
<feature type="repeat" description="WD" evidence="3">
    <location>
        <begin position="968"/>
        <end position="1009"/>
    </location>
</feature>
<proteinExistence type="predicted"/>
<dbReference type="CDD" id="cd00200">
    <property type="entry name" value="WD40"/>
    <property type="match status" value="1"/>
</dbReference>
<evidence type="ECO:0000256" key="3">
    <source>
        <dbReference type="PROSITE-ProRule" id="PRU00221"/>
    </source>
</evidence>
<dbReference type="EMBL" id="JACBAD010001710">
    <property type="protein sequence ID" value="KAF7136838.1"/>
    <property type="molecule type" value="Genomic_DNA"/>
</dbReference>
<dbReference type="Gene3D" id="3.40.50.1580">
    <property type="entry name" value="Nucleoside phosphorylase domain"/>
    <property type="match status" value="1"/>
</dbReference>
<keyword evidence="2" id="KW-0677">Repeat</keyword>
<name>A0A8H6PH85_9EURO</name>
<dbReference type="Proteomes" id="UP000630445">
    <property type="component" value="Unassembled WGS sequence"/>
</dbReference>
<evidence type="ECO:0000256" key="1">
    <source>
        <dbReference type="ARBA" id="ARBA00022574"/>
    </source>
</evidence>
<dbReference type="PRINTS" id="PR00320">
    <property type="entry name" value="GPROTEINBRPT"/>
</dbReference>
<sequence length="1607" mass="178759">MASKPTPRNSDFGVGILSALPLEAHADRGIFDEIYYDGTEEADAGTNGRAYKDTNSYTKGRIGPHEVVLAHIPGMGKANASNAASNLRLSFTGLQLVLLVGICGGVPHGPDGTDIMLGDVIIGKNVIQYDFERQFPDGSERKKSTDGNLATQGRPSIRSFITKLESCKISKTLEEMTATELQSLLRKPGFEQSKYPGSSEDRLFLPDYVHKHRNSPTCECSVDGKICALAKQSSCEELRCNLSCLEPRKTCQEQPSIYFGSIASGDKVIKSGQHRDQIAKREGVIAFEMEAAGVWEYLPCLVVKGVCDYADSHKNKKWQPYAAAAASACARSVLQHWDVTNTPRESQMVFSTSDHSKPHLELPRALEALFNRHNETETPVCHENTRTAVLEQIYDWFENNDDRPVFWLTGWAGTGKSTIARTVARQYEKKALGASFFFSRDKEDCGSAAKFVTTIAYQLAIRSPSLEKSICDTLRQNDDVLGESLFDQWRRLVLEPVSSLDVEDTRDAQKYLLVIDALDECKDDCDTLVKLLFGTTSARIRLFVTSRPDWRISPEKWKSQYRSIVLHHVDSDSVKEDISRFLHDSLAGDQDWPGPALLERLVERAGGLFLWAASASRFLTDSPEVADSRLCELLGDEGWEGESERRSCESSNSRAEKLKPDKILDLIYLAVLTAAISPTRSPEGGLRQKEENICLELMRRYLGSIVVLFAQLSPHALYTLVEIDTEEYGGIHAHSLLQKLQAILDIPINKDENRAVIRLHHPSLCDFVLNDSRCNDSRFYVCRKQAHRIVLKGCLRLLSRSLRQDICGIGAPDASVKDVSEPGIDQVLPPAVQYACLYWVKHLQASELVHDDYDIVYVLLHKHVLHWLEALSWMGRYHDGIEALAALDTLLLHKDEHPQLSTLVKDALRFARCHGPIVKQAPLQIYIGALVFSPQGSLIRQRHADIAKQYVEYLPRTKDTWGRHLHSLDYHHKPVTRLAFSDERQILASASTDGIMRLWDVTTGRCLHVIEGFNHEITIMRFSPHGKRLASLSSGIIQVWDVATGRCLQTIDGSHGFKAIAFPEEENLIAVSGTHQVQYWDIASKVYARCIHSLASCPASIAFSDDAKTLATWSSDDLIRVWNISADGCSMKWIPDSIASPYAVALSPDGKIIAAAASTAIQALDTETGECLLNIKGRCLPVQALAVSSRKRLLASEWDRKTIKLWSFITRQCLYTVEGHSQQILAVILSEKSSMLASGSMDGIAKLWDLSSIDELHINDINDENNNRKTVTALALEDRAMLAAVGYGDASIQLYHPCQGQHFIALSGHGGRVNDLAFLPDGVTLASASLDRTLRLWNTEWQNCSHVLKGHTSSVTRIVTAHAIMAIASLSIDRTVRVWDAQSGRCLHTLTGHTSSVEGAAFSKDDTMLATSSSDHTIRLWYVEGGVCVRVLKGHVGWVMGLDFAEDQKMLVSAAIDRTVRLWDVQSGSCLQEYSHAHQLRNVAMSGDNCIVASIGLAKVSVWDIRSGKCIQVLDCRESRDVRLSSHGRYLETDYGSLMLGKDTIDAHTALEQPASAIYVARSWVIVRGKKILYLPSEYRNPTYVAVRGNTAILAYRPNQVFILRFR</sequence>
<dbReference type="Gene3D" id="2.130.10.10">
    <property type="entry name" value="YVTN repeat-like/Quinoprotein amine dehydrogenase"/>
    <property type="match status" value="3"/>
</dbReference>
<dbReference type="SUPFAM" id="SSF53167">
    <property type="entry name" value="Purine and uridine phosphorylases"/>
    <property type="match status" value="1"/>
</dbReference>
<feature type="repeat" description="WD" evidence="3">
    <location>
        <begin position="1100"/>
        <end position="1132"/>
    </location>
</feature>
<dbReference type="InterPro" id="IPR056884">
    <property type="entry name" value="NPHP3-like_N"/>
</dbReference>
<dbReference type="InterPro" id="IPR036322">
    <property type="entry name" value="WD40_repeat_dom_sf"/>
</dbReference>
<dbReference type="OrthoDB" id="674604at2759"/>
<dbReference type="InterPro" id="IPR020472">
    <property type="entry name" value="WD40_PAC1"/>
</dbReference>
<dbReference type="Pfam" id="PF01048">
    <property type="entry name" value="PNP_UDP_1"/>
    <property type="match status" value="1"/>
</dbReference>
<dbReference type="Pfam" id="PF00400">
    <property type="entry name" value="WD40"/>
    <property type="match status" value="7"/>
</dbReference>
<dbReference type="InterPro" id="IPR000845">
    <property type="entry name" value="Nucleoside_phosphorylase_d"/>
</dbReference>
<comment type="caution">
    <text evidence="6">The sequence shown here is derived from an EMBL/GenBank/DDBJ whole genome shotgun (WGS) entry which is preliminary data.</text>
</comment>
<dbReference type="Pfam" id="PF24883">
    <property type="entry name" value="NPHP3_N"/>
    <property type="match status" value="1"/>
</dbReference>
<dbReference type="SUPFAM" id="SSF50978">
    <property type="entry name" value="WD40 repeat-like"/>
    <property type="match status" value="2"/>
</dbReference>
<feature type="repeat" description="WD" evidence="3">
    <location>
        <begin position="1390"/>
        <end position="1431"/>
    </location>
</feature>
<feature type="repeat" description="WD" evidence="3">
    <location>
        <begin position="1217"/>
        <end position="1258"/>
    </location>
</feature>
<dbReference type="PROSITE" id="PS50294">
    <property type="entry name" value="WD_REPEATS_REGION"/>
    <property type="match status" value="6"/>
</dbReference>
<dbReference type="GO" id="GO:0009116">
    <property type="term" value="P:nucleoside metabolic process"/>
    <property type="evidence" value="ECO:0007669"/>
    <property type="project" value="InterPro"/>
</dbReference>
<feature type="repeat" description="WD" evidence="3">
    <location>
        <begin position="1306"/>
        <end position="1340"/>
    </location>
</feature>
<dbReference type="InterPro" id="IPR001680">
    <property type="entry name" value="WD40_rpt"/>
</dbReference>
<dbReference type="InterPro" id="IPR015943">
    <property type="entry name" value="WD40/YVTN_repeat-like_dom_sf"/>
</dbReference>
<reference evidence="6" key="1">
    <citation type="submission" date="2020-06" db="EMBL/GenBank/DDBJ databases">
        <title>Draft genome sequences of strains closely related to Aspergillus parafelis and Aspergillus hiratsukae.</title>
        <authorList>
            <person name="Dos Santos R.A.C."/>
            <person name="Rivero-Menendez O."/>
            <person name="Steenwyk J.L."/>
            <person name="Mead M.E."/>
            <person name="Goldman G.H."/>
            <person name="Alastruey-Izquierdo A."/>
            <person name="Rokas A."/>
        </authorList>
    </citation>
    <scope>NUCLEOTIDE SEQUENCE</scope>
    <source>
        <strain evidence="6">CNM-CM5793</strain>
        <strain evidence="7">CNM-CM6106</strain>
    </source>
</reference>
<dbReference type="InterPro" id="IPR035994">
    <property type="entry name" value="Nucleoside_phosphorylase_sf"/>
</dbReference>
<feature type="domain" description="Nephrocystin 3-like N-terminal" evidence="5">
    <location>
        <begin position="391"/>
        <end position="547"/>
    </location>
</feature>
<dbReference type="InterPro" id="IPR019775">
    <property type="entry name" value="WD40_repeat_CS"/>
</dbReference>
<evidence type="ECO:0000259" key="5">
    <source>
        <dbReference type="Pfam" id="PF24883"/>
    </source>
</evidence>
<accession>A0A8H6PH85</accession>
<evidence type="ECO:0000256" key="2">
    <source>
        <dbReference type="ARBA" id="ARBA00022737"/>
    </source>
</evidence>
<dbReference type="PANTHER" id="PTHR19848">
    <property type="entry name" value="WD40 REPEAT PROTEIN"/>
    <property type="match status" value="1"/>
</dbReference>
<dbReference type="SMART" id="SM00320">
    <property type="entry name" value="WD40"/>
    <property type="match status" value="13"/>
</dbReference>
<dbReference type="EMBL" id="JACBAF010001798">
    <property type="protein sequence ID" value="KAF7173113.1"/>
    <property type="molecule type" value="Genomic_DNA"/>
</dbReference>
<dbReference type="PROSITE" id="PS50082">
    <property type="entry name" value="WD_REPEATS_2"/>
    <property type="match status" value="7"/>
</dbReference>